<keyword evidence="2" id="KW-1185">Reference proteome</keyword>
<reference evidence="1 2" key="1">
    <citation type="submission" date="2021-05" db="EMBL/GenBank/DDBJ databases">
        <title>Genome Assembly of Synthetic Allotetraploid Brassica napus Reveals Homoeologous Exchanges between Subgenomes.</title>
        <authorList>
            <person name="Davis J.T."/>
        </authorList>
    </citation>
    <scope>NUCLEOTIDE SEQUENCE [LARGE SCALE GENOMIC DNA]</scope>
    <source>
        <strain evidence="2">cv. Da-Ae</strain>
        <tissue evidence="1">Seedling</tissue>
    </source>
</reference>
<evidence type="ECO:0000313" key="2">
    <source>
        <dbReference type="Proteomes" id="UP000824890"/>
    </source>
</evidence>
<dbReference type="PANTHER" id="PTHR34209:SF3">
    <property type="entry name" value="RHODANESE_CELL CYCLE CONTROL PHOSPHATASE SUPERFAMILY PROTEIN"/>
    <property type="match status" value="1"/>
</dbReference>
<dbReference type="EMBL" id="JAGKQM010000004">
    <property type="protein sequence ID" value="KAH0929344.1"/>
    <property type="molecule type" value="Genomic_DNA"/>
</dbReference>
<dbReference type="InterPro" id="IPR044690">
    <property type="entry name" value="CAS_plant"/>
</dbReference>
<protein>
    <submittedName>
        <fullName evidence="1">Uncharacterized protein</fullName>
    </submittedName>
</protein>
<name>A0ABQ8DJ07_BRANA</name>
<comment type="caution">
    <text evidence="1">The sequence shown here is derived from an EMBL/GenBank/DDBJ whole genome shotgun (WGS) entry which is preliminary data.</text>
</comment>
<evidence type="ECO:0000313" key="1">
    <source>
        <dbReference type="EMBL" id="KAH0929344.1"/>
    </source>
</evidence>
<gene>
    <name evidence="1" type="ORF">HID58_015071</name>
</gene>
<organism evidence="1 2">
    <name type="scientific">Brassica napus</name>
    <name type="common">Rape</name>
    <dbReference type="NCBI Taxonomy" id="3708"/>
    <lineage>
        <taxon>Eukaryota</taxon>
        <taxon>Viridiplantae</taxon>
        <taxon>Streptophyta</taxon>
        <taxon>Embryophyta</taxon>
        <taxon>Tracheophyta</taxon>
        <taxon>Spermatophyta</taxon>
        <taxon>Magnoliopsida</taxon>
        <taxon>eudicotyledons</taxon>
        <taxon>Gunneridae</taxon>
        <taxon>Pentapetalae</taxon>
        <taxon>rosids</taxon>
        <taxon>malvids</taxon>
        <taxon>Brassicales</taxon>
        <taxon>Brassicaceae</taxon>
        <taxon>Brassiceae</taxon>
        <taxon>Brassica</taxon>
    </lineage>
</organism>
<sequence>MKRSKIFGIDADGTRSKDIARALRKLGITINIMRTTYERLSSYDDSEDFKRDVRLWFVPLKVGAQDLSCAAEKLERNGVGFPI</sequence>
<accession>A0ABQ8DJ07</accession>
<dbReference type="PANTHER" id="PTHR34209">
    <property type="entry name" value="RHODANESE/CELL CYCLE CONTROL PHOSPHATASE SUPERFAMILY PROTEIN"/>
    <property type="match status" value="1"/>
</dbReference>
<proteinExistence type="predicted"/>
<dbReference type="Proteomes" id="UP000824890">
    <property type="component" value="Unassembled WGS sequence"/>
</dbReference>